<accession>A0A9D4ASH6</accession>
<comment type="caution">
    <text evidence="1">The sequence shown here is derived from an EMBL/GenBank/DDBJ whole genome shotgun (WGS) entry which is preliminary data.</text>
</comment>
<sequence length="106" mass="11093">MLCDRLPGVLEGGALGSGAGREHTAPPAELLLVHQGWGGLSWSTPCPPAFMRTPLPSSPQGGVQCAMAKNCPRSVRCPLEAKRHVAEMVQGQNVCVSISSCWCPGL</sequence>
<proteinExistence type="predicted"/>
<dbReference type="AlphaFoldDB" id="A0A9D4ASH6"/>
<organism evidence="1 2">
    <name type="scientific">Mauremys mutica</name>
    <name type="common">yellowpond turtle</name>
    <dbReference type="NCBI Taxonomy" id="74926"/>
    <lineage>
        <taxon>Eukaryota</taxon>
        <taxon>Metazoa</taxon>
        <taxon>Chordata</taxon>
        <taxon>Craniata</taxon>
        <taxon>Vertebrata</taxon>
        <taxon>Euteleostomi</taxon>
        <taxon>Archelosauria</taxon>
        <taxon>Testudinata</taxon>
        <taxon>Testudines</taxon>
        <taxon>Cryptodira</taxon>
        <taxon>Durocryptodira</taxon>
        <taxon>Testudinoidea</taxon>
        <taxon>Geoemydidae</taxon>
        <taxon>Geoemydinae</taxon>
        <taxon>Mauremys</taxon>
    </lineage>
</organism>
<evidence type="ECO:0000313" key="1">
    <source>
        <dbReference type="EMBL" id="KAH1174522.1"/>
    </source>
</evidence>
<protein>
    <submittedName>
        <fullName evidence="1">Uncharacterized protein</fullName>
    </submittedName>
</protein>
<gene>
    <name evidence="1" type="ORF">KIL84_008513</name>
</gene>
<dbReference type="EMBL" id="JAHDVG010000479">
    <property type="protein sequence ID" value="KAH1174522.1"/>
    <property type="molecule type" value="Genomic_DNA"/>
</dbReference>
<dbReference type="Proteomes" id="UP000827986">
    <property type="component" value="Unassembled WGS sequence"/>
</dbReference>
<evidence type="ECO:0000313" key="2">
    <source>
        <dbReference type="Proteomes" id="UP000827986"/>
    </source>
</evidence>
<keyword evidence="2" id="KW-1185">Reference proteome</keyword>
<reference evidence="1" key="1">
    <citation type="submission" date="2021-09" db="EMBL/GenBank/DDBJ databases">
        <title>The genome of Mauremys mutica provides insights into the evolution of semi-aquatic lifestyle.</title>
        <authorList>
            <person name="Gong S."/>
            <person name="Gao Y."/>
        </authorList>
    </citation>
    <scope>NUCLEOTIDE SEQUENCE</scope>
    <source>
        <strain evidence="1">MM-2020</strain>
        <tissue evidence="1">Muscle</tissue>
    </source>
</reference>
<name>A0A9D4ASH6_9SAUR</name>